<protein>
    <recommendedName>
        <fullName evidence="1">Transposase DDE domain-containing protein</fullName>
    </recommendedName>
</protein>
<dbReference type="EMBL" id="CP012033">
    <property type="protein sequence ID" value="AKP65602.1"/>
    <property type="molecule type" value="Genomic_DNA"/>
</dbReference>
<gene>
    <name evidence="2" type="ORF">ABN16_11750</name>
</gene>
<accession>A0AAC8UXP8</accession>
<proteinExistence type="predicted"/>
<dbReference type="AlphaFoldDB" id="A0AAC8UXP8"/>
<feature type="domain" description="Transposase DDE" evidence="1">
    <location>
        <begin position="118"/>
        <end position="265"/>
    </location>
</feature>
<dbReference type="RefSeq" id="WP_048735887.1">
    <property type="nucleotide sequence ID" value="NZ_CP012033.1"/>
</dbReference>
<organism evidence="2 3">
    <name type="scientific">Levilactobacillus koreensis</name>
    <dbReference type="NCBI Taxonomy" id="637971"/>
    <lineage>
        <taxon>Bacteria</taxon>
        <taxon>Bacillati</taxon>
        <taxon>Bacillota</taxon>
        <taxon>Bacilli</taxon>
        <taxon>Lactobacillales</taxon>
        <taxon>Lactobacillaceae</taxon>
        <taxon>Levilactobacillus</taxon>
    </lineage>
</organism>
<dbReference type="Pfam" id="PF13612">
    <property type="entry name" value="DDE_Tnp_1_3"/>
    <property type="match status" value="1"/>
</dbReference>
<sequence>MLDQLQYKQSVVRIQSPLVKWVRLLLPLYRRFVPASIRFRKNYKLAKLSDINLLALLCWQVELGITDQRRFYRQLISLGFSGLPERSRFCRLSVRAGTILKLIRNGLIKTVIPKPRYTIIDSFPMPTCHPIRNHRAKRFKSIANIGFNATKKQWYYGFKGSFEVTDQGVAVAYTITPASVHDINMVKTLLDQYACPHVLADVGYLGKSLKYTLAGVGIDFWTPLRRNMLHGGVNDQLLMRDRRYIETVFSQWGDMFGLERNRAHSFAGFQTRIEQCLLLDTLKKIN</sequence>
<name>A0AAC8UXP8_9LACO</name>
<dbReference type="NCBIfam" id="NF033520">
    <property type="entry name" value="transpos_IS982"/>
    <property type="match status" value="1"/>
</dbReference>
<dbReference type="KEGG" id="lko:ABN16_11750"/>
<dbReference type="InterPro" id="IPR025668">
    <property type="entry name" value="Tnp_DDE_dom"/>
</dbReference>
<evidence type="ECO:0000313" key="3">
    <source>
        <dbReference type="Proteomes" id="UP000036000"/>
    </source>
</evidence>
<dbReference type="Proteomes" id="UP000036000">
    <property type="component" value="Chromosome"/>
</dbReference>
<evidence type="ECO:0000313" key="2">
    <source>
        <dbReference type="EMBL" id="AKP65602.1"/>
    </source>
</evidence>
<keyword evidence="3" id="KW-1185">Reference proteome</keyword>
<reference evidence="2 3" key="1">
    <citation type="submission" date="2015-07" db="EMBL/GenBank/DDBJ databases">
        <title>Lactobacillus korensis/26-25/ whole genome sequencing.</title>
        <authorList>
            <person name="Kim M.K."/>
            <person name="Im W.-T."/>
            <person name="Srinivasan S."/>
            <person name="Lee J.-J."/>
        </authorList>
    </citation>
    <scope>NUCLEOTIDE SEQUENCE [LARGE SCALE GENOMIC DNA]</scope>
    <source>
        <strain evidence="2 3">26-25</strain>
    </source>
</reference>
<evidence type="ECO:0000259" key="1">
    <source>
        <dbReference type="Pfam" id="PF13612"/>
    </source>
</evidence>